<dbReference type="InterPro" id="IPR051825">
    <property type="entry name" value="SRCIN1"/>
</dbReference>
<feature type="compositionally biased region" description="Polar residues" evidence="3">
    <location>
        <begin position="287"/>
        <end position="297"/>
    </location>
</feature>
<proteinExistence type="predicted"/>
<organism evidence="5 6">
    <name type="scientific">Serendipita vermifera MAFF 305830</name>
    <dbReference type="NCBI Taxonomy" id="933852"/>
    <lineage>
        <taxon>Eukaryota</taxon>
        <taxon>Fungi</taxon>
        <taxon>Dikarya</taxon>
        <taxon>Basidiomycota</taxon>
        <taxon>Agaricomycotina</taxon>
        <taxon>Agaricomycetes</taxon>
        <taxon>Sebacinales</taxon>
        <taxon>Serendipitaceae</taxon>
        <taxon>Serendipita</taxon>
    </lineage>
</organism>
<name>A0A0C3BLE9_SERVB</name>
<protein>
    <recommendedName>
        <fullName evidence="4">Actin interacting protein 3 C-terminal domain-containing protein</fullName>
    </recommendedName>
</protein>
<dbReference type="InterPro" id="IPR056279">
    <property type="entry name" value="Aip3p_Bud6_N"/>
</dbReference>
<feature type="compositionally biased region" description="Low complexity" evidence="3">
    <location>
        <begin position="246"/>
        <end position="259"/>
    </location>
</feature>
<dbReference type="PANTHER" id="PTHR22741">
    <property type="entry name" value="P140CAP/SNIP-RELATED"/>
    <property type="match status" value="1"/>
</dbReference>
<dbReference type="InterPro" id="IPR022782">
    <property type="entry name" value="AIP3-like_C"/>
</dbReference>
<dbReference type="Proteomes" id="UP000054097">
    <property type="component" value="Unassembled WGS sequence"/>
</dbReference>
<dbReference type="EMBL" id="KN824279">
    <property type="protein sequence ID" value="KIM32894.1"/>
    <property type="molecule type" value="Genomic_DNA"/>
</dbReference>
<reference evidence="6" key="2">
    <citation type="submission" date="2015-01" db="EMBL/GenBank/DDBJ databases">
        <title>Evolutionary Origins and Diversification of the Mycorrhizal Mutualists.</title>
        <authorList>
            <consortium name="DOE Joint Genome Institute"/>
            <consortium name="Mycorrhizal Genomics Consortium"/>
            <person name="Kohler A."/>
            <person name="Kuo A."/>
            <person name="Nagy L.G."/>
            <person name="Floudas D."/>
            <person name="Copeland A."/>
            <person name="Barry K.W."/>
            <person name="Cichocki N."/>
            <person name="Veneault-Fourrey C."/>
            <person name="LaButti K."/>
            <person name="Lindquist E.A."/>
            <person name="Lipzen A."/>
            <person name="Lundell T."/>
            <person name="Morin E."/>
            <person name="Murat C."/>
            <person name="Riley R."/>
            <person name="Ohm R."/>
            <person name="Sun H."/>
            <person name="Tunlid A."/>
            <person name="Henrissat B."/>
            <person name="Grigoriev I.V."/>
            <person name="Hibbett D.S."/>
            <person name="Martin F."/>
        </authorList>
    </citation>
    <scope>NUCLEOTIDE SEQUENCE [LARGE SCALE GENOMIC DNA]</scope>
    <source>
        <strain evidence="6">MAFF 305830</strain>
    </source>
</reference>
<dbReference type="SMART" id="SM00806">
    <property type="entry name" value="AIP3"/>
    <property type="match status" value="1"/>
</dbReference>
<dbReference type="InterPro" id="IPR005613">
    <property type="entry name" value="AIP3_C"/>
</dbReference>
<dbReference type="STRING" id="933852.A0A0C3BLE9"/>
<dbReference type="GO" id="GO:0051286">
    <property type="term" value="C:cell tip"/>
    <property type="evidence" value="ECO:0007669"/>
    <property type="project" value="TreeGrafter"/>
</dbReference>
<feature type="compositionally biased region" description="Polar residues" evidence="3">
    <location>
        <begin position="355"/>
        <end position="369"/>
    </location>
</feature>
<feature type="region of interest" description="Disordered" evidence="3">
    <location>
        <begin position="450"/>
        <end position="532"/>
    </location>
</feature>
<dbReference type="GO" id="GO:0005737">
    <property type="term" value="C:cytoplasm"/>
    <property type="evidence" value="ECO:0007669"/>
    <property type="project" value="TreeGrafter"/>
</dbReference>
<gene>
    <name evidence="5" type="ORF">M408DRAFT_326605</name>
</gene>
<keyword evidence="6" id="KW-1185">Reference proteome</keyword>
<feature type="non-terminal residue" evidence="5">
    <location>
        <position position="1"/>
    </location>
</feature>
<feature type="compositionally biased region" description="Polar residues" evidence="3">
    <location>
        <begin position="510"/>
        <end position="532"/>
    </location>
</feature>
<feature type="compositionally biased region" description="Basic and acidic residues" evidence="3">
    <location>
        <begin position="224"/>
        <end position="234"/>
    </location>
</feature>
<feature type="coiled-coil region" evidence="2">
    <location>
        <begin position="772"/>
        <end position="832"/>
    </location>
</feature>
<dbReference type="GO" id="GO:0005519">
    <property type="term" value="F:cytoskeletal regulatory protein binding"/>
    <property type="evidence" value="ECO:0007669"/>
    <property type="project" value="InterPro"/>
</dbReference>
<evidence type="ECO:0000259" key="4">
    <source>
        <dbReference type="SMART" id="SM00806"/>
    </source>
</evidence>
<dbReference type="Pfam" id="PF03915">
    <property type="entry name" value="AIP3"/>
    <property type="match status" value="1"/>
</dbReference>
<dbReference type="PANTHER" id="PTHR22741:SF10">
    <property type="entry name" value="COILED-COIL DOMAIN-CONTAINING PROTEIN CG32809"/>
    <property type="match status" value="1"/>
</dbReference>
<dbReference type="AlphaFoldDB" id="A0A0C3BLE9"/>
<evidence type="ECO:0000256" key="3">
    <source>
        <dbReference type="SAM" id="MobiDB-lite"/>
    </source>
</evidence>
<feature type="region of interest" description="Disordered" evidence="3">
    <location>
        <begin position="168"/>
        <end position="388"/>
    </location>
</feature>
<accession>A0A0C3BLE9</accession>
<dbReference type="HOGENOM" id="CLU_005287_0_0_1"/>
<evidence type="ECO:0000256" key="1">
    <source>
        <dbReference type="ARBA" id="ARBA00023054"/>
    </source>
</evidence>
<feature type="compositionally biased region" description="Pro residues" evidence="3">
    <location>
        <begin position="484"/>
        <end position="493"/>
    </location>
</feature>
<dbReference type="Pfam" id="PF23153">
    <property type="entry name" value="Aip3p_Bud6_N"/>
    <property type="match status" value="1"/>
</dbReference>
<feature type="compositionally biased region" description="Polar residues" evidence="3">
    <location>
        <begin position="1"/>
        <end position="11"/>
    </location>
</feature>
<evidence type="ECO:0000313" key="5">
    <source>
        <dbReference type="EMBL" id="KIM32894.1"/>
    </source>
</evidence>
<dbReference type="Gene3D" id="1.20.58.1540">
    <property type="entry name" value="Actin interacting protein 3, C-terminal domain"/>
    <property type="match status" value="1"/>
</dbReference>
<feature type="domain" description="Actin interacting protein 3 C-terminal" evidence="4">
    <location>
        <begin position="539"/>
        <end position="981"/>
    </location>
</feature>
<sequence length="1038" mass="111728">MSVPRPSSRTAVSDHGSSSRHRASGSVTSNASQARSDAEGRRDTNGSSRSSHPKRPNGVDSAVTRLLVAIKKLLGGLTDWANHEVSDAQISDYYVRFGNDFNAAVVAFDSIGLDMGDLKRIPEDLRDLLERCLAEDASVENLELYLPSVRKIITRLLEGLRQRQDEYKLRTGSSSEPGRARRSSKTELAYAEDGSRSEDPNGQAVRSSGSRSSRNGAPSPGESVRSRKNAEVRRGVSASASDSERTSTSTPRSSGSSGIPIPPIPQSTPTSRTAQLPRSPSDKRSALSRSAASTPVPTDTEDSGRIKSPRAVRQAINGPSTSPPQGGEAAGRVIAPPDMPRYSLQDRPVAPSISVEVTSPISPSSNADTTARPETPEGPSTPAVESSLAALKQSEALQRRASKRFSTYTMSKMAGPSIGASLAGASSSLRRSVVTGAALTAGDLAALTEVDEGAEGSATPTPRPRTDLGRKRSMERRHRAPTLDTPPQPPVPNLPTSDANGPSQAKPMLNGNSSHTKTASDSISSGNDAPSSPNQMMVFFQVGRQVKKVTMEPVTSFGQLRVLFMNKFMYNPGKENFPEIYIRDPSSGVQYELEDVSEVKDKCLLSLNIEPLDQIKQHIDTQIAGISQEIKDLKLTVSSSSRRISLTPIATSPETSSVLASRPTERQFQSIAQRIGKAQARNATMAPLVPQLTGTSDSGGSAVASRIVADLKTQFDEVQNIRRDLGVMRQIYVDFTNSTKESFTALRAQAAAVRQVANTKVGGARASIDSGKARLDKRSQDVLTEIEDLQDTVESLKDDVLKRHVTPKGDVMKRLRTKIDSSTKELQDLKSHLTTIRPAWKKTWEQELQNIVEEQQFLAHQEELIEDLLEDNKALVEVFGHVEKVISIRGKGAIRSTSFRPAPPEEGSGGLTTVMMEIRGAQVDPYKRMKAIEQNQKARQKELAARSDEFEAELSGFVQGKKLKKTGGAEEVERIRQRKDVLAFKAMFGAGAASDGMGMTLPSMDGSISIGGMSGGLPGLAMAPAFDSDSEDLSPVSP</sequence>
<evidence type="ECO:0000313" key="6">
    <source>
        <dbReference type="Proteomes" id="UP000054097"/>
    </source>
</evidence>
<reference evidence="5 6" key="1">
    <citation type="submission" date="2014-04" db="EMBL/GenBank/DDBJ databases">
        <authorList>
            <consortium name="DOE Joint Genome Institute"/>
            <person name="Kuo A."/>
            <person name="Zuccaro A."/>
            <person name="Kohler A."/>
            <person name="Nagy L.G."/>
            <person name="Floudas D."/>
            <person name="Copeland A."/>
            <person name="Barry K.W."/>
            <person name="Cichocki N."/>
            <person name="Veneault-Fourrey C."/>
            <person name="LaButti K."/>
            <person name="Lindquist E.A."/>
            <person name="Lipzen A."/>
            <person name="Lundell T."/>
            <person name="Morin E."/>
            <person name="Murat C."/>
            <person name="Sun H."/>
            <person name="Tunlid A."/>
            <person name="Henrissat B."/>
            <person name="Grigoriev I.V."/>
            <person name="Hibbett D.S."/>
            <person name="Martin F."/>
            <person name="Nordberg H.P."/>
            <person name="Cantor M.N."/>
            <person name="Hua S.X."/>
        </authorList>
    </citation>
    <scope>NUCLEOTIDE SEQUENCE [LARGE SCALE GENOMIC DNA]</scope>
    <source>
        <strain evidence="5 6">MAFF 305830</strain>
    </source>
</reference>
<keyword evidence="1 2" id="KW-0175">Coiled coil</keyword>
<dbReference type="OrthoDB" id="783096at2759"/>
<feature type="compositionally biased region" description="Low complexity" evidence="3">
    <location>
        <begin position="206"/>
        <end position="221"/>
    </location>
</feature>
<feature type="region of interest" description="Disordered" evidence="3">
    <location>
        <begin position="1"/>
        <end position="59"/>
    </location>
</feature>
<evidence type="ECO:0000256" key="2">
    <source>
        <dbReference type="SAM" id="Coils"/>
    </source>
</evidence>
<dbReference type="GO" id="GO:0030010">
    <property type="term" value="P:establishment of cell polarity"/>
    <property type="evidence" value="ECO:0007669"/>
    <property type="project" value="TreeGrafter"/>
</dbReference>